<name>A0A6M4WWA0_9ACTN</name>
<keyword evidence="2" id="KW-1185">Reference proteome</keyword>
<gene>
    <name evidence="1" type="ORF">G9272_32140</name>
</gene>
<protein>
    <submittedName>
        <fullName evidence="1">Uncharacterized protein</fullName>
    </submittedName>
</protein>
<accession>A0A6M4WWA0</accession>
<sequence length="92" mass="9878">MKFWRRRPAPAPAQPRANPTRIAVLEHDLLGIPPEPGTAAALVVAMRMTGTCLEHDPADVTGFGDARSSGVCVRCGVRMVLDEDGEWIAARA</sequence>
<dbReference type="RefSeq" id="WP_171399711.1">
    <property type="nucleotide sequence ID" value="NZ_CP049838.1"/>
</dbReference>
<evidence type="ECO:0000313" key="1">
    <source>
        <dbReference type="EMBL" id="QJT04369.1"/>
    </source>
</evidence>
<evidence type="ECO:0000313" key="2">
    <source>
        <dbReference type="Proteomes" id="UP000502665"/>
    </source>
</evidence>
<dbReference type="AlphaFoldDB" id="A0A6M4WWA0"/>
<dbReference type="Proteomes" id="UP000502665">
    <property type="component" value="Chromosome"/>
</dbReference>
<dbReference type="EMBL" id="CP049838">
    <property type="protein sequence ID" value="QJT04369.1"/>
    <property type="molecule type" value="Genomic_DNA"/>
</dbReference>
<organism evidence="1 2">
    <name type="scientific">Streptomyces asoensis</name>
    <dbReference type="NCBI Taxonomy" id="249586"/>
    <lineage>
        <taxon>Bacteria</taxon>
        <taxon>Bacillati</taxon>
        <taxon>Actinomycetota</taxon>
        <taxon>Actinomycetes</taxon>
        <taxon>Kitasatosporales</taxon>
        <taxon>Streptomycetaceae</taxon>
        <taxon>Streptomyces</taxon>
    </lineage>
</organism>
<reference evidence="1" key="1">
    <citation type="submission" date="2020-03" db="EMBL/GenBank/DDBJ databases">
        <title>Molecular networking-based the target discovery of potent antiproliferative macrolactams: 5/6/7/16 polycyclic ansamycins and glycosylated trienomycin from Streptomyces cacaoi subsp. asoensis.</title>
        <authorList>
            <person name="Liu L.-L."/>
        </authorList>
    </citation>
    <scope>NUCLEOTIDE SEQUENCE [LARGE SCALE GENOMIC DNA]</scope>
    <source>
        <strain evidence="1">H2S5</strain>
    </source>
</reference>
<proteinExistence type="predicted"/>